<dbReference type="EMBL" id="PNRE01000051">
    <property type="protein sequence ID" value="PMR69270.1"/>
    <property type="molecule type" value="Genomic_DNA"/>
</dbReference>
<proteinExistence type="predicted"/>
<dbReference type="Proteomes" id="UP000235346">
    <property type="component" value="Unassembled WGS sequence"/>
</dbReference>
<protein>
    <submittedName>
        <fullName evidence="2">Uncharacterized protein</fullName>
    </submittedName>
</protein>
<feature type="region of interest" description="Disordered" evidence="1">
    <location>
        <begin position="88"/>
        <end position="123"/>
    </location>
</feature>
<organism evidence="2 3">
    <name type="scientific">Halomonas heilongjiangensis</name>
    <dbReference type="NCBI Taxonomy" id="1387883"/>
    <lineage>
        <taxon>Bacteria</taxon>
        <taxon>Pseudomonadati</taxon>
        <taxon>Pseudomonadota</taxon>
        <taxon>Gammaproteobacteria</taxon>
        <taxon>Oceanospirillales</taxon>
        <taxon>Halomonadaceae</taxon>
        <taxon>Halomonas</taxon>
    </lineage>
</organism>
<reference evidence="2 3" key="1">
    <citation type="submission" date="2018-01" db="EMBL/GenBank/DDBJ databases">
        <title>Halomonas endophytica sp. nov., isolated from storage liquid in the stems of Populus euphratica.</title>
        <authorList>
            <person name="Chen C."/>
        </authorList>
    </citation>
    <scope>NUCLEOTIDE SEQUENCE [LARGE SCALE GENOMIC DNA]</scope>
    <source>
        <strain evidence="2 3">DSM 26881</strain>
    </source>
</reference>
<name>A0A2N7TM62_9GAMM</name>
<sequence length="123" mass="13787">MAPETGISTEGNPMHASRSAAAPRDSRAWQTALDRALAAHDSEDAFAHYPHVAFAFPSSSPNPYSREYPLLNYRELKEWATSRGWRVRPAPERAPEGEEYSPPVRFTRLPPRASRDGAGPRYH</sequence>
<accession>A0A2N7TM62</accession>
<feature type="compositionally biased region" description="Polar residues" evidence="1">
    <location>
        <begin position="1"/>
        <end position="11"/>
    </location>
</feature>
<gene>
    <name evidence="2" type="ORF">C1H66_11860</name>
</gene>
<dbReference type="OrthoDB" id="6172275at2"/>
<comment type="caution">
    <text evidence="2">The sequence shown here is derived from an EMBL/GenBank/DDBJ whole genome shotgun (WGS) entry which is preliminary data.</text>
</comment>
<dbReference type="AlphaFoldDB" id="A0A2N7TM62"/>
<evidence type="ECO:0000313" key="2">
    <source>
        <dbReference type="EMBL" id="PMR69270.1"/>
    </source>
</evidence>
<evidence type="ECO:0000256" key="1">
    <source>
        <dbReference type="SAM" id="MobiDB-lite"/>
    </source>
</evidence>
<evidence type="ECO:0000313" key="3">
    <source>
        <dbReference type="Proteomes" id="UP000235346"/>
    </source>
</evidence>
<feature type="region of interest" description="Disordered" evidence="1">
    <location>
        <begin position="1"/>
        <end position="27"/>
    </location>
</feature>
<keyword evidence="3" id="KW-1185">Reference proteome</keyword>